<evidence type="ECO:0000313" key="3">
    <source>
        <dbReference type="Proteomes" id="UP000007796"/>
    </source>
</evidence>
<dbReference type="SUPFAM" id="SSF51126">
    <property type="entry name" value="Pectin lyase-like"/>
    <property type="match status" value="2"/>
</dbReference>
<proteinExistence type="predicted"/>
<gene>
    <name evidence="2" type="ORF">CMQ_5174</name>
</gene>
<protein>
    <submittedName>
        <fullName evidence="2">Beta-glucanase</fullName>
    </submittedName>
</protein>
<feature type="domain" description="Rhamnogalacturonase A/B/Epimerase-like pectate lyase" evidence="1">
    <location>
        <begin position="299"/>
        <end position="358"/>
    </location>
</feature>
<dbReference type="EMBL" id="GL629756">
    <property type="protein sequence ID" value="EFX04912.1"/>
    <property type="molecule type" value="Genomic_DNA"/>
</dbReference>
<keyword evidence="3" id="KW-1185">Reference proteome</keyword>
<organism evidence="3">
    <name type="scientific">Grosmannia clavigera (strain kw1407 / UAMH 11150)</name>
    <name type="common">Blue stain fungus</name>
    <name type="synonym">Graphiocladiella clavigera</name>
    <dbReference type="NCBI Taxonomy" id="655863"/>
    <lineage>
        <taxon>Eukaryota</taxon>
        <taxon>Fungi</taxon>
        <taxon>Dikarya</taxon>
        <taxon>Ascomycota</taxon>
        <taxon>Pezizomycotina</taxon>
        <taxon>Sordariomycetes</taxon>
        <taxon>Sordariomycetidae</taxon>
        <taxon>Ophiostomatales</taxon>
        <taxon>Ophiostomataceae</taxon>
        <taxon>Leptographium</taxon>
    </lineage>
</organism>
<accession>F0XBS1</accession>
<sequence>MVLAKYRSYYWRFYKTVNSGDAQGFIKALTSDGPSGGARDNCFLAGEPRVVYLPPDTVIIGDAANPPTIRAAAGFSGDYLIVGGQGDGTNHPCGGSGGETHFSVMSIIMGGGSTISVSDVTFNFGSIGLHWNGHQQGQIKGMTFNSCTTGILIDGGFTISILAPACDTVGFCIVLNSGNAWVAVIDGKSTNSGDFFTSKVSYPNFMLENISKDTASSSMIIVGDTVKVGGVTSLGTYIYGNTRGANPTYQDNPTASAVGRPSALAPSGNYPVISAPQYADKTISDVVNLKDATQNGGFTLHGDGSSDDTAALQGAIDTAASQGKIAYLPFGIYRVTSTITLPSGTELYGEAWSTISGSGSAFSSESNPTPVVQIGSTAGQKGTAHVQDIRFTVNEALPGAILLRVNMAGNSPGDVGIFNSLNTIGGTRDTSLSCSSESNCRAAYLGLHLAAGSSAYVDNFWSWVADHATDNSGKGIRTAVKGGVFVEATSGTWLTGVGSEHNWLFQLGFHNAANVFISLFQSETNYNQGNNGAVLPGTPFSVTSSDPNFSWCSGGDTVCRMGLAQWYVGSNSAIYHYAAASWNFQSLTQVNQGTMNYIHDTIGDAHLHGFTTGPNVAETMRLPDGVQFGNGGTDGFGGSWESLVADIIIYGLPQRYVNRNTCRLYHAIYKHSHPITPQNLKIRNEVASTQTSLAQGYFLMDDFVGPWIVPEVH</sequence>
<dbReference type="InterPro" id="IPR024535">
    <property type="entry name" value="RHGA/B-epi-like_pectate_lyase"/>
</dbReference>
<dbReference type="InterPro" id="IPR012334">
    <property type="entry name" value="Pectin_lyas_fold"/>
</dbReference>
<dbReference type="HOGENOM" id="CLU_002540_1_0_1"/>
<dbReference type="RefSeq" id="XP_014174394.1">
    <property type="nucleotide sequence ID" value="XM_014318919.1"/>
</dbReference>
<dbReference type="Proteomes" id="UP000007796">
    <property type="component" value="Unassembled WGS sequence"/>
</dbReference>
<name>F0XBS1_GROCL</name>
<dbReference type="InParanoid" id="F0XBS1"/>
<dbReference type="AlphaFoldDB" id="F0XBS1"/>
<evidence type="ECO:0000259" key="1">
    <source>
        <dbReference type="Pfam" id="PF12708"/>
    </source>
</evidence>
<dbReference type="STRING" id="655863.F0XBS1"/>
<dbReference type="InterPro" id="IPR011050">
    <property type="entry name" value="Pectin_lyase_fold/virulence"/>
</dbReference>
<reference evidence="2 3" key="1">
    <citation type="journal article" date="2011" name="Proc. Natl. Acad. Sci. U.S.A.">
        <title>Genome and transcriptome analyses of the mountain pine beetle-fungal symbiont Grosmannia clavigera, a lodgepole pine pathogen.</title>
        <authorList>
            <person name="DiGuistini S."/>
            <person name="Wang Y."/>
            <person name="Liao N.Y."/>
            <person name="Taylor G."/>
            <person name="Tanguay P."/>
            <person name="Feau N."/>
            <person name="Henrissat B."/>
            <person name="Chan S.K."/>
            <person name="Hesse-Orce U."/>
            <person name="Alamouti S.M."/>
            <person name="Tsui C.K.M."/>
            <person name="Docking R.T."/>
            <person name="Levasseur A."/>
            <person name="Haridas S."/>
            <person name="Robertson G."/>
            <person name="Birol I."/>
            <person name="Holt R.A."/>
            <person name="Marra M.A."/>
            <person name="Hamelin R.C."/>
            <person name="Hirst M."/>
            <person name="Jones S.J.M."/>
            <person name="Bohlmann J."/>
            <person name="Breuil C."/>
        </authorList>
    </citation>
    <scope>NUCLEOTIDE SEQUENCE [LARGE SCALE GENOMIC DNA]</scope>
    <source>
        <strain evidence="3">kw1407 / UAMH 11150</strain>
    </source>
</reference>
<evidence type="ECO:0000313" key="2">
    <source>
        <dbReference type="EMBL" id="EFX04912.1"/>
    </source>
</evidence>
<dbReference type="Gene3D" id="2.160.20.10">
    <property type="entry name" value="Single-stranded right-handed beta-helix, Pectin lyase-like"/>
    <property type="match status" value="2"/>
</dbReference>
<dbReference type="GeneID" id="25978467"/>
<dbReference type="OrthoDB" id="1046782at2759"/>
<dbReference type="Pfam" id="PF12708">
    <property type="entry name" value="Pect-lyase_RHGA_epim"/>
    <property type="match status" value="1"/>
</dbReference>
<dbReference type="eggNOG" id="ENOG502SH8Z">
    <property type="taxonomic scope" value="Eukaryota"/>
</dbReference>